<feature type="compositionally biased region" description="Basic and acidic residues" evidence="5">
    <location>
        <begin position="624"/>
        <end position="634"/>
    </location>
</feature>
<evidence type="ECO:0000256" key="4">
    <source>
        <dbReference type="ARBA" id="ARBA00022807"/>
    </source>
</evidence>
<accession>A0A0D2GGA8</accession>
<feature type="compositionally biased region" description="Low complexity" evidence="5">
    <location>
        <begin position="335"/>
        <end position="347"/>
    </location>
</feature>
<dbReference type="STRING" id="5601.A0A0D2GGA8"/>
<feature type="compositionally biased region" description="Acidic residues" evidence="5">
    <location>
        <begin position="574"/>
        <end position="583"/>
    </location>
</feature>
<evidence type="ECO:0000313" key="8">
    <source>
        <dbReference type="Proteomes" id="UP000054266"/>
    </source>
</evidence>
<gene>
    <name evidence="7" type="ORF">PV04_03472</name>
</gene>
<feature type="region of interest" description="Disordered" evidence="5">
    <location>
        <begin position="542"/>
        <end position="634"/>
    </location>
</feature>
<feature type="region of interest" description="Disordered" evidence="5">
    <location>
        <begin position="131"/>
        <end position="154"/>
    </location>
</feature>
<feature type="compositionally biased region" description="Polar residues" evidence="5">
    <location>
        <begin position="268"/>
        <end position="305"/>
    </location>
</feature>
<dbReference type="InterPro" id="IPR038765">
    <property type="entry name" value="Papain-like_cys_pep_sf"/>
</dbReference>
<evidence type="ECO:0000256" key="1">
    <source>
        <dbReference type="ARBA" id="ARBA00005234"/>
    </source>
</evidence>
<dbReference type="HOGENOM" id="CLU_015732_0_0_1"/>
<dbReference type="AlphaFoldDB" id="A0A0D2GGA8"/>
<feature type="compositionally biased region" description="Polar residues" evidence="5">
    <location>
        <begin position="382"/>
        <end position="411"/>
    </location>
</feature>
<feature type="domain" description="Ubiquitin-like protease family profile" evidence="6">
    <location>
        <begin position="670"/>
        <end position="846"/>
    </location>
</feature>
<protein>
    <recommendedName>
        <fullName evidence="6">Ubiquitin-like protease family profile domain-containing protein</fullName>
    </recommendedName>
</protein>
<feature type="region of interest" description="Disordered" evidence="5">
    <location>
        <begin position="460"/>
        <end position="511"/>
    </location>
</feature>
<evidence type="ECO:0000259" key="6">
    <source>
        <dbReference type="PROSITE" id="PS50600"/>
    </source>
</evidence>
<organism evidence="7 8">
    <name type="scientific">Phialophora macrospora</name>
    <dbReference type="NCBI Taxonomy" id="1851006"/>
    <lineage>
        <taxon>Eukaryota</taxon>
        <taxon>Fungi</taxon>
        <taxon>Dikarya</taxon>
        <taxon>Ascomycota</taxon>
        <taxon>Pezizomycotina</taxon>
        <taxon>Eurotiomycetes</taxon>
        <taxon>Chaetothyriomycetidae</taxon>
        <taxon>Chaetothyriales</taxon>
        <taxon>Herpotrichiellaceae</taxon>
        <taxon>Phialophora</taxon>
    </lineage>
</organism>
<dbReference type="Proteomes" id="UP000054266">
    <property type="component" value="Unassembled WGS sequence"/>
</dbReference>
<dbReference type="SUPFAM" id="SSF54001">
    <property type="entry name" value="Cysteine proteinases"/>
    <property type="match status" value="1"/>
</dbReference>
<feature type="compositionally biased region" description="Polar residues" evidence="5">
    <location>
        <begin position="584"/>
        <end position="595"/>
    </location>
</feature>
<feature type="compositionally biased region" description="Low complexity" evidence="5">
    <location>
        <begin position="361"/>
        <end position="377"/>
    </location>
</feature>
<keyword evidence="2" id="KW-0645">Protease</keyword>
<dbReference type="Gene3D" id="3.40.395.10">
    <property type="entry name" value="Adenoviral Proteinase, Chain A"/>
    <property type="match status" value="1"/>
</dbReference>
<feature type="compositionally biased region" description="Basic and acidic residues" evidence="5">
    <location>
        <begin position="467"/>
        <end position="476"/>
    </location>
</feature>
<dbReference type="Pfam" id="PF02902">
    <property type="entry name" value="Peptidase_C48"/>
    <property type="match status" value="1"/>
</dbReference>
<dbReference type="EMBL" id="KN846957">
    <property type="protein sequence ID" value="KIW71289.1"/>
    <property type="molecule type" value="Genomic_DNA"/>
</dbReference>
<feature type="region of interest" description="Disordered" evidence="5">
    <location>
        <begin position="361"/>
        <end position="411"/>
    </location>
</feature>
<name>A0A0D2GGA8_9EURO</name>
<dbReference type="InterPro" id="IPR003653">
    <property type="entry name" value="Peptidase_C48_C"/>
</dbReference>
<reference evidence="7 8" key="1">
    <citation type="submission" date="2015-01" db="EMBL/GenBank/DDBJ databases">
        <title>The Genome Sequence of Capronia semiimmersa CBS27337.</title>
        <authorList>
            <consortium name="The Broad Institute Genomics Platform"/>
            <person name="Cuomo C."/>
            <person name="de Hoog S."/>
            <person name="Gorbushina A."/>
            <person name="Stielow B."/>
            <person name="Teixiera M."/>
            <person name="Abouelleil A."/>
            <person name="Chapman S.B."/>
            <person name="Priest M."/>
            <person name="Young S.K."/>
            <person name="Wortman J."/>
            <person name="Nusbaum C."/>
            <person name="Birren B."/>
        </authorList>
    </citation>
    <scope>NUCLEOTIDE SEQUENCE [LARGE SCALE GENOMIC DNA]</scope>
    <source>
        <strain evidence="7 8">CBS 27337</strain>
    </source>
</reference>
<sequence>MADDSSFMDWQPQTPPPQFNPYQGDYMPGGWPQQPPTPPFRTTGLFDAPRRRTRLEEYLLPVLPAAKRVCTGLVRATINATATIVTVPTYAIVRQVRHLQQARRARPLPQQAPRHPAVQARRPVRRVVIQTPPPRIPPQQETALITPPTTPPQRETVLATPLKKEIREHAAAEEIPFEVPEFRPAHLLRKANKDITPRKVIHRRRLKDVFPGMPQILPPTTLKSVTLPTPEQVVPKPLPKAGSIRLQSPFPQFAPDPTTPPSPLSPAGTVTTTESVTPSAQLQKDLSAVNDSDSDGNTVVSSITTSRKRRIDIQGSRATEGSESQGAKRFQIAGPSVNSPNTPTPNPTIVVQAAATAAAADTEAPSTPLNSSLLSPSRFKNRNLNTPKPNSKSSAKVSKTPSPVQSVISSTCDVSPGNYHLDEVRSPIKSEISSFFQGTPPLSSEQDAVVFRMITVGGGSPIPASKHQAEHDKTKVPTEFNTGDEQEQSSGERSTGKKVAVQKTEEEERDVLVAPAEYLSEMTDMHTGLTTQGALPETNTITEAKEQSSSEDDNKSPVIYTEETSSATSPAIDLTDDNDDGEADTSSPSTNSALQTPEKKLAQLTLDDKHHTPEPPTPKASPHSIERTTRRTRAEAKRELLRKEKHLYNIAELAAEWEDRIQHALRYGHGDFKASDFTRVVPLPSSNNRGTDRWLNDEVINGYLQLVVKHGRQNDRPAQVPSYHAFSSFFFNNLEQKGHDGVKRWGVRAKIGGKSLLETEGVFIPINSGAHWTLLVVSGKARSATHYNSMAGSGRRYIAAVKTWLAGELGSHYKEEEWTFVERGESPMQSNMDDCGVFTITSARQIMLGLTPMSYGPEMIPLQRKRIVAELVAGELLKSTV</sequence>
<evidence type="ECO:0000256" key="3">
    <source>
        <dbReference type="ARBA" id="ARBA00022801"/>
    </source>
</evidence>
<dbReference type="PANTHER" id="PTHR12606:SF141">
    <property type="entry name" value="GH15225P-RELATED"/>
    <property type="match status" value="1"/>
</dbReference>
<feature type="compositionally biased region" description="Pro residues" evidence="5">
    <location>
        <begin position="252"/>
        <end position="264"/>
    </location>
</feature>
<comment type="similarity">
    <text evidence="1">Belongs to the peptidase C48 family.</text>
</comment>
<feature type="compositionally biased region" description="Polar residues" evidence="5">
    <location>
        <begin position="316"/>
        <end position="325"/>
    </location>
</feature>
<keyword evidence="8" id="KW-1185">Reference proteome</keyword>
<feature type="region of interest" description="Disordered" evidence="5">
    <location>
        <begin position="236"/>
        <end position="347"/>
    </location>
</feature>
<dbReference type="GO" id="GO:0016926">
    <property type="term" value="P:protein desumoylation"/>
    <property type="evidence" value="ECO:0007669"/>
    <property type="project" value="TreeGrafter"/>
</dbReference>
<dbReference type="PANTHER" id="PTHR12606">
    <property type="entry name" value="SENTRIN/SUMO-SPECIFIC PROTEASE"/>
    <property type="match status" value="1"/>
</dbReference>
<dbReference type="PROSITE" id="PS50600">
    <property type="entry name" value="ULP_PROTEASE"/>
    <property type="match status" value="1"/>
</dbReference>
<keyword evidence="4" id="KW-0788">Thiol protease</keyword>
<proteinExistence type="inferred from homology"/>
<dbReference type="GO" id="GO:0006508">
    <property type="term" value="P:proteolysis"/>
    <property type="evidence" value="ECO:0007669"/>
    <property type="project" value="UniProtKB-KW"/>
</dbReference>
<dbReference type="GO" id="GO:0005634">
    <property type="term" value="C:nucleus"/>
    <property type="evidence" value="ECO:0007669"/>
    <property type="project" value="TreeGrafter"/>
</dbReference>
<keyword evidence="3" id="KW-0378">Hydrolase</keyword>
<evidence type="ECO:0000313" key="7">
    <source>
        <dbReference type="EMBL" id="KIW71289.1"/>
    </source>
</evidence>
<feature type="compositionally biased region" description="Basic and acidic residues" evidence="5">
    <location>
        <begin position="597"/>
        <end position="613"/>
    </location>
</feature>
<dbReference type="GO" id="GO:0016929">
    <property type="term" value="F:deSUMOylase activity"/>
    <property type="evidence" value="ECO:0007669"/>
    <property type="project" value="TreeGrafter"/>
</dbReference>
<evidence type="ECO:0000256" key="2">
    <source>
        <dbReference type="ARBA" id="ARBA00022670"/>
    </source>
</evidence>
<feature type="compositionally biased region" description="Basic and acidic residues" evidence="5">
    <location>
        <begin position="543"/>
        <end position="555"/>
    </location>
</feature>
<evidence type="ECO:0000256" key="5">
    <source>
        <dbReference type="SAM" id="MobiDB-lite"/>
    </source>
</evidence>
<feature type="region of interest" description="Disordered" evidence="5">
    <location>
        <begin position="1"/>
        <end position="22"/>
    </location>
</feature>